<dbReference type="Proteomes" id="UP000095705">
    <property type="component" value="Unassembled WGS sequence"/>
</dbReference>
<protein>
    <submittedName>
        <fullName evidence="1">Uncharacterized protein</fullName>
    </submittedName>
</protein>
<dbReference type="STRING" id="36818.BGK67_25165"/>
<keyword evidence="2" id="KW-1185">Reference proteome</keyword>
<evidence type="ECO:0000313" key="1">
    <source>
        <dbReference type="EMBL" id="OEJ34187.1"/>
    </source>
</evidence>
<name>A0A1E5PX80_9ACTN</name>
<dbReference type="EMBL" id="MEHK01000001">
    <property type="protein sequence ID" value="OEJ34187.1"/>
    <property type="molecule type" value="Genomic_DNA"/>
</dbReference>
<accession>A0A1E5PX80</accession>
<proteinExistence type="predicted"/>
<organism evidence="1 2">
    <name type="scientific">Streptomyces subrutilus</name>
    <dbReference type="NCBI Taxonomy" id="36818"/>
    <lineage>
        <taxon>Bacteria</taxon>
        <taxon>Bacillati</taxon>
        <taxon>Actinomycetota</taxon>
        <taxon>Actinomycetes</taxon>
        <taxon>Kitasatosporales</taxon>
        <taxon>Streptomycetaceae</taxon>
        <taxon>Streptomyces</taxon>
    </lineage>
</organism>
<sequence>MASLLRLEGVQRAAGAFSGTGPRPVARGYRAGMAEPFITEDSDHPACGICPSLRLPRDAFVVYDRPSRECPFNPADGHRYTSDGTPACVHPDKIGVEPDRIAPPPERVVVEQEPPRKRWALFRSR</sequence>
<dbReference type="AlphaFoldDB" id="A0A1E5PX80"/>
<comment type="caution">
    <text evidence="1">The sequence shown here is derived from an EMBL/GenBank/DDBJ whole genome shotgun (WGS) entry which is preliminary data.</text>
</comment>
<evidence type="ECO:0000313" key="2">
    <source>
        <dbReference type="Proteomes" id="UP000095705"/>
    </source>
</evidence>
<reference evidence="1 2" key="1">
    <citation type="submission" date="2016-08" db="EMBL/GenBank/DDBJ databases">
        <title>The complete genome of Streptomyces subrutilus 10-1-1.</title>
        <authorList>
            <person name="Chen X."/>
        </authorList>
    </citation>
    <scope>NUCLEOTIDE SEQUENCE [LARGE SCALE GENOMIC DNA]</scope>
    <source>
        <strain evidence="1 2">10-1-1</strain>
    </source>
</reference>
<gene>
    <name evidence="1" type="ORF">BGK67_25165</name>
</gene>